<accession>C0D6T7</accession>
<comment type="caution">
    <text evidence="1">The sequence shown here is derived from an EMBL/GenBank/DDBJ whole genome shotgun (WGS) entry which is preliminary data.</text>
</comment>
<evidence type="ECO:0000313" key="2">
    <source>
        <dbReference type="Proteomes" id="UP000004756"/>
    </source>
</evidence>
<organism evidence="1 2">
    <name type="scientific">[Clostridium] asparagiforme DSM 15981</name>
    <dbReference type="NCBI Taxonomy" id="518636"/>
    <lineage>
        <taxon>Bacteria</taxon>
        <taxon>Bacillati</taxon>
        <taxon>Bacillota</taxon>
        <taxon>Clostridia</taxon>
        <taxon>Lachnospirales</taxon>
        <taxon>Lachnospiraceae</taxon>
        <taxon>Enterocloster</taxon>
    </lineage>
</organism>
<protein>
    <submittedName>
        <fullName evidence="1">Uncharacterized protein</fullName>
    </submittedName>
</protein>
<name>C0D6T7_9FIRM</name>
<proteinExistence type="predicted"/>
<dbReference type="AlphaFoldDB" id="C0D6T7"/>
<dbReference type="EMBL" id="ACCJ01000412">
    <property type="protein sequence ID" value="EEG52957.1"/>
    <property type="molecule type" value="Genomic_DNA"/>
</dbReference>
<sequence length="41" mass="4978">MPKTHRISERPLRQHIPNKMLIIFILKNIENYFNNAIMKLT</sequence>
<dbReference type="HOGENOM" id="CLU_3267807_0_0_9"/>
<dbReference type="Proteomes" id="UP000004756">
    <property type="component" value="Unassembled WGS sequence"/>
</dbReference>
<reference evidence="1 2" key="1">
    <citation type="submission" date="2009-02" db="EMBL/GenBank/DDBJ databases">
        <title>Draft genome sequence of Clostridium asparagiforme (DSM 15981).</title>
        <authorList>
            <person name="Sudarsanam P."/>
            <person name="Ley R."/>
            <person name="Guruge J."/>
            <person name="Turnbaugh P.J."/>
            <person name="Mahowald M."/>
            <person name="Liep D."/>
            <person name="Gordon J."/>
        </authorList>
    </citation>
    <scope>NUCLEOTIDE SEQUENCE [LARGE SCALE GENOMIC DNA]</scope>
    <source>
        <strain evidence="1 2">DSM 15981</strain>
    </source>
</reference>
<gene>
    <name evidence="1" type="ORF">CLOSTASPAR_04985</name>
</gene>
<keyword evidence="2" id="KW-1185">Reference proteome</keyword>
<evidence type="ECO:0000313" key="1">
    <source>
        <dbReference type="EMBL" id="EEG52957.1"/>
    </source>
</evidence>